<evidence type="ECO:0000313" key="3">
    <source>
        <dbReference type="EMBL" id="BAZ94982.1"/>
    </source>
</evidence>
<reference evidence="3 4" key="1">
    <citation type="submission" date="2017-05" db="EMBL/GenBank/DDBJ databases">
        <title>Thiocyanate degradation by Thiohalobacter thiocyanaticus FOKN1.</title>
        <authorList>
            <person name="Oshiki M."/>
            <person name="Fukushima T."/>
            <person name="Kawano S."/>
            <person name="Nakagawa J."/>
        </authorList>
    </citation>
    <scope>NUCLEOTIDE SEQUENCE [LARGE SCALE GENOMIC DNA]</scope>
    <source>
        <strain evidence="3 4">FOKN1</strain>
    </source>
</reference>
<proteinExistence type="predicted"/>
<feature type="compositionally biased region" description="Low complexity" evidence="1">
    <location>
        <begin position="67"/>
        <end position="76"/>
    </location>
</feature>
<dbReference type="PANTHER" id="PTHR34404:SF2">
    <property type="entry name" value="CONSERVED SERINE RICH PROTEIN"/>
    <property type="match status" value="1"/>
</dbReference>
<dbReference type="OrthoDB" id="9813321at2"/>
<evidence type="ECO:0000259" key="2">
    <source>
        <dbReference type="SMART" id="SM00834"/>
    </source>
</evidence>
<dbReference type="Gene3D" id="2.20.28.30">
    <property type="entry name" value="RNA polymerase ii, chain L"/>
    <property type="match status" value="1"/>
</dbReference>
<dbReference type="Pfam" id="PF09723">
    <property type="entry name" value="Zn_ribbon_8"/>
    <property type="match status" value="1"/>
</dbReference>
<gene>
    <name evidence="3" type="ORF">FOKN1_2612</name>
</gene>
<dbReference type="SMART" id="SM00834">
    <property type="entry name" value="CxxC_CXXC_SSSS"/>
    <property type="match status" value="1"/>
</dbReference>
<dbReference type="KEGG" id="ttc:FOKN1_2612"/>
<sequence>MPIYEYQCTKCGHELENLQKISDPPLTDCPECGEAALQKLVSAAGFRLKGGGWYETDFKSGSRKNVAESSSNSESSSKPEKKAAGGCGSGGCGCH</sequence>
<feature type="compositionally biased region" description="Gly residues" evidence="1">
    <location>
        <begin position="85"/>
        <end position="95"/>
    </location>
</feature>
<dbReference type="RefSeq" id="WP_096367012.1">
    <property type="nucleotide sequence ID" value="NZ_AP018052.1"/>
</dbReference>
<name>A0A1Z4VUA4_9GAMM</name>
<dbReference type="PANTHER" id="PTHR34404">
    <property type="entry name" value="REGULATORY PROTEIN, FMDB FAMILY"/>
    <property type="match status" value="1"/>
</dbReference>
<dbReference type="AlphaFoldDB" id="A0A1Z4VUA4"/>
<keyword evidence="4" id="KW-1185">Reference proteome</keyword>
<feature type="region of interest" description="Disordered" evidence="1">
    <location>
        <begin position="56"/>
        <end position="95"/>
    </location>
</feature>
<evidence type="ECO:0000256" key="1">
    <source>
        <dbReference type="SAM" id="MobiDB-lite"/>
    </source>
</evidence>
<evidence type="ECO:0000313" key="4">
    <source>
        <dbReference type="Proteomes" id="UP000218765"/>
    </source>
</evidence>
<protein>
    <submittedName>
        <fullName evidence="3">Regulatory protein</fullName>
    </submittedName>
</protein>
<dbReference type="EMBL" id="AP018052">
    <property type="protein sequence ID" value="BAZ94982.1"/>
    <property type="molecule type" value="Genomic_DNA"/>
</dbReference>
<accession>A0A1Z4VUA4</accession>
<dbReference type="Proteomes" id="UP000218765">
    <property type="component" value="Chromosome"/>
</dbReference>
<dbReference type="InterPro" id="IPR013429">
    <property type="entry name" value="Regulatory_FmdB_Zinc_ribbon"/>
</dbReference>
<feature type="domain" description="Putative regulatory protein FmdB zinc ribbon" evidence="2">
    <location>
        <begin position="1"/>
        <end position="42"/>
    </location>
</feature>
<dbReference type="NCBIfam" id="TIGR02605">
    <property type="entry name" value="CxxC_CxxC_SSSS"/>
    <property type="match status" value="1"/>
</dbReference>
<organism evidence="3 4">
    <name type="scientific">Thiohalobacter thiocyanaticus</name>
    <dbReference type="NCBI Taxonomy" id="585455"/>
    <lineage>
        <taxon>Bacteria</taxon>
        <taxon>Pseudomonadati</taxon>
        <taxon>Pseudomonadota</taxon>
        <taxon>Gammaproteobacteria</taxon>
        <taxon>Thiohalobacterales</taxon>
        <taxon>Thiohalobacteraceae</taxon>
        <taxon>Thiohalobacter</taxon>
    </lineage>
</organism>